<reference evidence="3 4" key="1">
    <citation type="submission" date="2018-02" db="EMBL/GenBank/DDBJ databases">
        <title>Complete genome sequencing of Faecalibacterium prausnitzii strains isolated from the human gut.</title>
        <authorList>
            <person name="Fitzgerald B.C."/>
            <person name="Shkoporov A.N."/>
            <person name="Ross P.R."/>
            <person name="Hill C."/>
        </authorList>
    </citation>
    <scope>NUCLEOTIDE SEQUENCE [LARGE SCALE GENOMIC DNA]</scope>
    <source>
        <strain evidence="3 4">APC942/18-1</strain>
    </source>
</reference>
<dbReference type="EMBL" id="PRLA01000011">
    <property type="protein sequence ID" value="RAW48090.1"/>
    <property type="molecule type" value="Genomic_DNA"/>
</dbReference>
<dbReference type="NCBIfam" id="TIGR02123">
    <property type="entry name" value="TRAP_fused"/>
    <property type="match status" value="1"/>
</dbReference>
<feature type="transmembrane region" description="Helical" evidence="1">
    <location>
        <begin position="62"/>
        <end position="82"/>
    </location>
</feature>
<dbReference type="AlphaFoldDB" id="A0AAX1QH60"/>
<feature type="transmembrane region" description="Helical" evidence="1">
    <location>
        <begin position="296"/>
        <end position="315"/>
    </location>
</feature>
<dbReference type="PANTHER" id="PTHR43849:SF2">
    <property type="entry name" value="BLL3936 PROTEIN"/>
    <property type="match status" value="1"/>
</dbReference>
<evidence type="ECO:0000313" key="4">
    <source>
        <dbReference type="Proteomes" id="UP000250997"/>
    </source>
</evidence>
<feature type="transmembrane region" description="Helical" evidence="1">
    <location>
        <begin position="32"/>
        <end position="50"/>
    </location>
</feature>
<dbReference type="PANTHER" id="PTHR43849">
    <property type="entry name" value="BLL3936 PROTEIN"/>
    <property type="match status" value="1"/>
</dbReference>
<feature type="transmembrane region" description="Helical" evidence="1">
    <location>
        <begin position="7"/>
        <end position="26"/>
    </location>
</feature>
<feature type="transmembrane region" description="Helical" evidence="1">
    <location>
        <begin position="88"/>
        <end position="113"/>
    </location>
</feature>
<feature type="transmembrane region" description="Helical" evidence="1">
    <location>
        <begin position="359"/>
        <end position="377"/>
    </location>
</feature>
<dbReference type="Proteomes" id="UP000250997">
    <property type="component" value="Unassembled WGS sequence"/>
</dbReference>
<dbReference type="InterPro" id="IPR011853">
    <property type="entry name" value="TRAP_DctM-Dct_fused"/>
</dbReference>
<keyword evidence="1" id="KW-1133">Transmembrane helix</keyword>
<organism evidence="3 4">
    <name type="scientific">Faecalibacterium prausnitzii</name>
    <dbReference type="NCBI Taxonomy" id="853"/>
    <lineage>
        <taxon>Bacteria</taxon>
        <taxon>Bacillati</taxon>
        <taxon>Bacillota</taxon>
        <taxon>Clostridia</taxon>
        <taxon>Eubacteriales</taxon>
        <taxon>Oscillospiraceae</taxon>
        <taxon>Faecalibacterium</taxon>
    </lineage>
</organism>
<proteinExistence type="predicted"/>
<feature type="transmembrane region" description="Helical" evidence="1">
    <location>
        <begin position="120"/>
        <end position="138"/>
    </location>
</feature>
<evidence type="ECO:0000313" key="3">
    <source>
        <dbReference type="EMBL" id="RAW48090.1"/>
    </source>
</evidence>
<feature type="transmembrane region" description="Helical" evidence="1">
    <location>
        <begin position="546"/>
        <end position="569"/>
    </location>
</feature>
<feature type="transmembrane region" description="Helical" evidence="1">
    <location>
        <begin position="336"/>
        <end position="353"/>
    </location>
</feature>
<feature type="transmembrane region" description="Helical" evidence="1">
    <location>
        <begin position="273"/>
        <end position="290"/>
    </location>
</feature>
<feature type="transmembrane region" description="Helical" evidence="1">
    <location>
        <begin position="581"/>
        <end position="608"/>
    </location>
</feature>
<feature type="transmembrane region" description="Helical" evidence="1">
    <location>
        <begin position="179"/>
        <end position="199"/>
    </location>
</feature>
<dbReference type="Pfam" id="PF06808">
    <property type="entry name" value="DctM"/>
    <property type="match status" value="1"/>
</dbReference>
<keyword evidence="1" id="KW-0812">Transmembrane</keyword>
<evidence type="ECO:0000256" key="1">
    <source>
        <dbReference type="SAM" id="Phobius"/>
    </source>
</evidence>
<protein>
    <submittedName>
        <fullName evidence="3">C4-dicarboxylate ABC transporter permease</fullName>
    </submittedName>
</protein>
<sequence>MPKWRFYSLAVLTVIWTVFQLYIKLVKPLDPWFQLPLHMCLALVVVWLYNPMVEKSKSHNKLWWIYDIFLIASSCFICWFFLSHAEQLNYRIFNVDVMTTTEVIVAVLLVINVMEAVRRVVSMSLFWVICFFLAYAWFGQYIPGLFRFSGISFPKLMEVLMYGENGIFGSPLVTSLGTLFYFLVFGTFFSNCGGGGVLIDGGMKLSDKTVGGPAKAAVISSGLLGMVSGSAIANVSTTGVLTIPLMKKTGYDPEEAAAVESVASTGGQIMPPIMGAGAFIMAEIIGVQYAQIAAAAVLPAVAYFLAVFILVHMIAKKKGLGKDSGVHYEGKPILPRVYRLLPIIVLVIMIIMGYSLPRSAIYCTIFSIIIAAISPETRMGPRKLLQTLMDGVRQAANIAIPTAACGIMIGIVVNSGVAVKIAKLIGTSGEGSLFIALLIAALGCLLLGMALPTVAAYLIAVTLFASAIQGLGISALVTNMFIFYFGVVAQITPPVCLASFTAAGIAGASAWKTGWKAFSFAITAFIVPFAFVYRPAILLEGTMVEIIIAYCIVIAATYLLACGIAGYLFRPLKMWERIACYVVAFIFILPSSMSDIIGIAGCALIMAYCFMTGKKNANKAQPA</sequence>
<feature type="transmembrane region" description="Helical" evidence="1">
    <location>
        <begin position="455"/>
        <end position="476"/>
    </location>
</feature>
<feature type="transmembrane region" description="Helical" evidence="1">
    <location>
        <begin position="431"/>
        <end position="448"/>
    </location>
</feature>
<feature type="transmembrane region" description="Helical" evidence="1">
    <location>
        <begin position="482"/>
        <end position="505"/>
    </location>
</feature>
<keyword evidence="1" id="KW-0472">Membrane</keyword>
<accession>A0AAX1QH60</accession>
<dbReference type="InterPro" id="IPR010656">
    <property type="entry name" value="DctM"/>
</dbReference>
<comment type="caution">
    <text evidence="3">The sequence shown here is derived from an EMBL/GenBank/DDBJ whole genome shotgun (WGS) entry which is preliminary data.</text>
</comment>
<feature type="transmembrane region" description="Helical" evidence="1">
    <location>
        <begin position="398"/>
        <end position="419"/>
    </location>
</feature>
<feature type="domain" description="TRAP C4-dicarboxylate transport system permease DctM subunit" evidence="2">
    <location>
        <begin position="109"/>
        <end position="541"/>
    </location>
</feature>
<feature type="transmembrane region" description="Helical" evidence="1">
    <location>
        <begin position="517"/>
        <end position="534"/>
    </location>
</feature>
<gene>
    <name evidence="3" type="ORF">C4N27_12215</name>
</gene>
<evidence type="ECO:0000259" key="2">
    <source>
        <dbReference type="Pfam" id="PF06808"/>
    </source>
</evidence>
<name>A0AAX1QH60_9FIRM</name>